<keyword evidence="1" id="KW-0812">Transmembrane</keyword>
<evidence type="ECO:0000256" key="1">
    <source>
        <dbReference type="SAM" id="Phobius"/>
    </source>
</evidence>
<sequence>MAGFRAVGAAFVVLNLLGLLALRAGNWLFWVVLAVNAAQAAGVRMVPFEMFEAAEEAYGWVGVLPSAITDGGALILALIMLARIVMVLRQRYARGAALPSNQPTQ</sequence>
<keyword evidence="1" id="KW-0472">Membrane</keyword>
<gene>
    <name evidence="2" type="ORF">LWC34_14330</name>
</gene>
<organism evidence="2 3">
    <name type="scientific">Kibdelosporangium philippinense</name>
    <dbReference type="NCBI Taxonomy" id="211113"/>
    <lineage>
        <taxon>Bacteria</taxon>
        <taxon>Bacillati</taxon>
        <taxon>Actinomycetota</taxon>
        <taxon>Actinomycetes</taxon>
        <taxon>Pseudonocardiales</taxon>
        <taxon>Pseudonocardiaceae</taxon>
        <taxon>Kibdelosporangium</taxon>
    </lineage>
</organism>
<feature type="transmembrane region" description="Helical" evidence="1">
    <location>
        <begin position="64"/>
        <end position="85"/>
    </location>
</feature>
<evidence type="ECO:0000313" key="3">
    <source>
        <dbReference type="Proteomes" id="UP001521150"/>
    </source>
</evidence>
<name>A0ABS8ZA34_9PSEU</name>
<keyword evidence="3" id="KW-1185">Reference proteome</keyword>
<proteinExistence type="predicted"/>
<reference evidence="2 3" key="1">
    <citation type="submission" date="2021-12" db="EMBL/GenBank/DDBJ databases">
        <title>Genome sequence of Kibdelosporangium philippinense ATCC 49844.</title>
        <authorList>
            <person name="Fedorov E.A."/>
            <person name="Omeragic M."/>
            <person name="Shalygina K.F."/>
            <person name="Maclea K.S."/>
        </authorList>
    </citation>
    <scope>NUCLEOTIDE SEQUENCE [LARGE SCALE GENOMIC DNA]</scope>
    <source>
        <strain evidence="2 3">ATCC 49844</strain>
    </source>
</reference>
<protein>
    <submittedName>
        <fullName evidence="2">Uncharacterized protein</fullName>
    </submittedName>
</protein>
<evidence type="ECO:0000313" key="2">
    <source>
        <dbReference type="EMBL" id="MCE7003999.1"/>
    </source>
</evidence>
<accession>A0ABS8ZA34</accession>
<comment type="caution">
    <text evidence="2">The sequence shown here is derived from an EMBL/GenBank/DDBJ whole genome shotgun (WGS) entry which is preliminary data.</text>
</comment>
<dbReference type="RefSeq" id="WP_233725542.1">
    <property type="nucleotide sequence ID" value="NZ_JAJVCN010000001.1"/>
</dbReference>
<keyword evidence="1" id="KW-1133">Transmembrane helix</keyword>
<dbReference type="Proteomes" id="UP001521150">
    <property type="component" value="Unassembled WGS sequence"/>
</dbReference>
<dbReference type="EMBL" id="JAJVCN010000001">
    <property type="protein sequence ID" value="MCE7003999.1"/>
    <property type="molecule type" value="Genomic_DNA"/>
</dbReference>